<dbReference type="Gene3D" id="3.20.20.80">
    <property type="entry name" value="Glycosidases"/>
    <property type="match status" value="1"/>
</dbReference>
<dbReference type="HOGENOM" id="CLU_007148_0_0_5"/>
<dbReference type="InterPro" id="IPR032876">
    <property type="entry name" value="J_dom"/>
</dbReference>
<dbReference type="PATRIC" id="fig|504832.7.peg.3275"/>
<feature type="domain" description="Rcc01698-like C-terminal" evidence="3">
    <location>
        <begin position="1025"/>
        <end position="1117"/>
    </location>
</feature>
<dbReference type="Pfam" id="PF13547">
    <property type="entry name" value="GTA_TIM"/>
    <property type="match status" value="1"/>
</dbReference>
<dbReference type="KEGG" id="ocg:OCA5_c31070"/>
<dbReference type="CDD" id="cd19607">
    <property type="entry name" value="GTA_TIM-barrel-like"/>
    <property type="match status" value="1"/>
</dbReference>
<dbReference type="OrthoDB" id="8445115at2"/>
<evidence type="ECO:0000259" key="3">
    <source>
        <dbReference type="Pfam" id="PF23666"/>
    </source>
</evidence>
<reference evidence="4 5" key="1">
    <citation type="journal article" date="2011" name="J. Bacteriol.">
        <title>Complete genome sequences of the chemolithoautotrophic Oligotropha carboxidovorans strains OM4 and OM5.</title>
        <authorList>
            <person name="Volland S."/>
            <person name="Rachinger M."/>
            <person name="Strittmatter A."/>
            <person name="Daniel R."/>
            <person name="Gottschalk G."/>
            <person name="Meyer O."/>
        </authorList>
    </citation>
    <scope>NUCLEOTIDE SEQUENCE [LARGE SCALE GENOMIC DNA]</scope>
    <source>
        <strain evidence="5">ATCC 49405 / DSM 1227 / KCTC 32145 / OM5</strain>
    </source>
</reference>
<evidence type="ECO:0000259" key="1">
    <source>
        <dbReference type="Pfam" id="PF13547"/>
    </source>
</evidence>
<proteinExistence type="predicted"/>
<evidence type="ECO:0000313" key="5">
    <source>
        <dbReference type="Proteomes" id="UP000007730"/>
    </source>
</evidence>
<evidence type="ECO:0000259" key="2">
    <source>
        <dbReference type="Pfam" id="PF13550"/>
    </source>
</evidence>
<dbReference type="KEGG" id="oca:OCAR_4844"/>
<accession>B6JDQ1</accession>
<keyword evidence="5" id="KW-1185">Reference proteome</keyword>
<dbReference type="Proteomes" id="UP000007730">
    <property type="component" value="Chromosome"/>
</dbReference>
<protein>
    <submittedName>
        <fullName evidence="4">Gene transfer agent (GTA)-like protein</fullName>
    </submittedName>
</protein>
<dbReference type="STRING" id="504832.OCA5_c31070"/>
<dbReference type="InterPro" id="IPR056490">
    <property type="entry name" value="Rcc01698_C"/>
</dbReference>
<dbReference type="InterPro" id="IPR017853">
    <property type="entry name" value="GH"/>
</dbReference>
<dbReference type="AlphaFoldDB" id="B6JDQ1"/>
<dbReference type="InterPro" id="IPR025195">
    <property type="entry name" value="GTA_TIM_dom"/>
</dbReference>
<dbReference type="EMBL" id="CP002826">
    <property type="protein sequence ID" value="AEI07791.1"/>
    <property type="molecule type" value="Genomic_DNA"/>
</dbReference>
<organism evidence="4 5">
    <name type="scientific">Afipia carboxidovorans (strain ATCC 49405 / DSM 1227 / KCTC 32145 / OM5)</name>
    <name type="common">Oligotropha carboxidovorans</name>
    <dbReference type="NCBI Taxonomy" id="504832"/>
    <lineage>
        <taxon>Bacteria</taxon>
        <taxon>Pseudomonadati</taxon>
        <taxon>Pseudomonadota</taxon>
        <taxon>Alphaproteobacteria</taxon>
        <taxon>Hyphomicrobiales</taxon>
        <taxon>Nitrobacteraceae</taxon>
        <taxon>Afipia</taxon>
    </lineage>
</organism>
<dbReference type="eggNOG" id="COG3391">
    <property type="taxonomic scope" value="Bacteria"/>
</dbReference>
<dbReference type="Pfam" id="PF13550">
    <property type="entry name" value="Phage-tail_3"/>
    <property type="match status" value="1"/>
</dbReference>
<sequence length="1275" mass="139398">MAQLVLTLAGGVLGGGIAGGLGQSLGALFGAYVGGILDRELFGPQQDRRTVEGTRLTELNLSGSAYGQTMPVVWGRMRVPANIIWVRGIREIVRTETETVRGGGKGSAGGGGGTQTITHTSYHYYADVALGVCEAPITSIYRIWLDKMPLDPEHVDDIRTYYGDETQSPDPLIQAVEGAARTPAFRGLSYVVLENLYLTPYGNRFPNFEVEVYRGSDADVADARHLVRSVCVMPASGEWAYEPDVVRSRVRDSNINSNTGRKVADFTVSIDNLRREVSNVEWISLVYAWFGTSLDAATCAIRPAAEYAITPDRLPDTAPYSWSVMGSGRPVIGWPGGWPLVSSYTRPDGTTGLSYGGTVSDGSIVRAIRHLHSLGYKVMLYPFLMMDIPPPAASPFPWRGRIAGAAADVPGFFERNDGYLRFIRHCMALAEQAGGVDSFVIGSELVALNRIRGGAGGYPAVPFWRQIASEAKIRLGPRCIVTYAADWSEYRYHDRGGANVDFPLDALWADPNIDVVGIDAYFPLTDRPRAVYDKAAIAAGWASGELIDYYYATQDDRDLGRRGLDQRRMPINDPFWAIKNIRWWWENDHVPRVGGVPTGPATAWVPRGKPIWFTEYGFPTVNCATNQPNVFIDPKSIESFAPYYSNRAVDRVVQRVAIEATEQFWSDPANNPASPLYDGPMVGRRFVWCWDARPYPFFPTLTKVWSDGENFRLGHWIEGKIGNMQLAGIVRDLCLRAGLAASEFDVTALDDEVVGYVVTERKPVRDMIAVLQTAYFFDAVERDGVLVFVKRGAGSPITIDPNDLGASENDSDRSRVKVERTQDTELPIAVDIVHLDEGRDYQSSTVTVRKQVGQSESVNTLSLPVVLTVEQAQEIGQRALREMWQGREAVDLRLPTRAIRCDPTDIVAVPIDGVWRRIRLTAVTYGKPGLVLLRGVATDGGVPEFYTAPTGSGVLPPSAPEPVAPVRVELLDMPIMIDNHDASASSFYVAACPVGIGRFRGATLFQPTADALDYTVAAAASLPSIIGTTVTELAPGPAWRWDRANAVEVQLDYGALQSLADERVLAGGNAALIDDEVIQFASAELIAEGRYRLSRLLRGQRGTEHEIAAHPAGSRFILLDPARQPRPNVSVSRIGIEITWRTAPVPQGPSGDLSGEIVFTDSGKGLRPFAPAHPRATRERASGDIQLSWIRRTRIGGDSWLNEVPLGEETEEYNVQILDGANVVRPLRVAGPSALYTAVQQMTDFGVLPASLAWRVAQVSRVLGPGASTEITSTF</sequence>
<dbReference type="Pfam" id="PF23666">
    <property type="entry name" value="Rcc01698_C"/>
    <property type="match status" value="1"/>
</dbReference>
<dbReference type="RefSeq" id="WP_012562011.1">
    <property type="nucleotide sequence ID" value="NC_011386.1"/>
</dbReference>
<dbReference type="SUPFAM" id="SSF51445">
    <property type="entry name" value="(Trans)glycosidases"/>
    <property type="match status" value="1"/>
</dbReference>
<feature type="domain" description="Tip attachment protein J" evidence="2">
    <location>
        <begin position="760"/>
        <end position="924"/>
    </location>
</feature>
<feature type="domain" description="GTA TIM-barrel-like" evidence="1">
    <location>
        <begin position="419"/>
        <end position="699"/>
    </location>
</feature>
<evidence type="ECO:0000313" key="4">
    <source>
        <dbReference type="EMBL" id="AEI07791.1"/>
    </source>
</evidence>
<name>B6JDQ1_AFIC5</name>
<gene>
    <name evidence="4" type="ordered locus">OCA5_c31070</name>
</gene>